<dbReference type="Proteomes" id="UP001595868">
    <property type="component" value="Unassembled WGS sequence"/>
</dbReference>
<protein>
    <submittedName>
        <fullName evidence="8">Cytochrome P450</fullName>
    </submittedName>
</protein>
<evidence type="ECO:0000256" key="4">
    <source>
        <dbReference type="ARBA" id="ARBA00022723"/>
    </source>
</evidence>
<dbReference type="PANTHER" id="PTHR24286:SF24">
    <property type="entry name" value="LANOSTEROL 14-ALPHA DEMETHYLASE"/>
    <property type="match status" value="1"/>
</dbReference>
<evidence type="ECO:0000313" key="9">
    <source>
        <dbReference type="Proteomes" id="UP001595868"/>
    </source>
</evidence>
<dbReference type="Gene3D" id="1.10.630.10">
    <property type="entry name" value="Cytochrome P450"/>
    <property type="match status" value="1"/>
</dbReference>
<comment type="similarity">
    <text evidence="2">Belongs to the cytochrome P450 family.</text>
</comment>
<keyword evidence="4" id="KW-0479">Metal-binding</keyword>
<keyword evidence="6" id="KW-0408">Iron</keyword>
<comment type="cofactor">
    <cofactor evidence="1">
        <name>heme</name>
        <dbReference type="ChEBI" id="CHEBI:30413"/>
    </cofactor>
</comment>
<evidence type="ECO:0000313" key="8">
    <source>
        <dbReference type="EMBL" id="MFC4109886.1"/>
    </source>
</evidence>
<evidence type="ECO:0000256" key="5">
    <source>
        <dbReference type="ARBA" id="ARBA00023002"/>
    </source>
</evidence>
<proteinExistence type="inferred from homology"/>
<dbReference type="RefSeq" id="WP_377551860.1">
    <property type="nucleotide sequence ID" value="NZ_JBHSBN010000030.1"/>
</dbReference>
<keyword evidence="9" id="KW-1185">Reference proteome</keyword>
<accession>A0ABV8KW72</accession>
<gene>
    <name evidence="8" type="ORF">ACFOX0_28660</name>
</gene>
<dbReference type="CDD" id="cd11067">
    <property type="entry name" value="CYP152"/>
    <property type="match status" value="1"/>
</dbReference>
<dbReference type="InterPro" id="IPR002401">
    <property type="entry name" value="Cyt_P450_E_grp-I"/>
</dbReference>
<evidence type="ECO:0000256" key="7">
    <source>
        <dbReference type="ARBA" id="ARBA00023033"/>
    </source>
</evidence>
<keyword evidence="7" id="KW-0503">Monooxygenase</keyword>
<dbReference type="PRINTS" id="PR00463">
    <property type="entry name" value="EP450I"/>
</dbReference>
<dbReference type="InterPro" id="IPR001128">
    <property type="entry name" value="Cyt_P450"/>
</dbReference>
<sequence>MTGTPLADQTVRFAIEGYGWLPNLRRRTGGDVVRTRLLGGPAVGMCGPAAARFFYDEEHIRRHGALPEPIQGTLFGKGAVHGLDGVAHQRRKELFTGLMTPEGVERFGALVADAWDAAVPGWRERGEVTLFDEAAVVICVAVCRWAGVPVADAEVGPVTADLVALVDGFGTVGPRHWRARRARGRLEERFGDLVESVRRGEVTVRPGSATAAVAAHRDADGRQLDRHVAAVELLNVLRPTVTVAWFMMFAGHALHRWPEHRAALADGDGGFATAYAHELRRFYPFAPFIGGRAARDLTFDREPIPAGAVVLLDVYGQNHDPGLWPDPYAFRPDRFVDREIGQFDLIPQGGGDPRTGHRCPGEAITMAVLTALVPRLARLDHRVPEQDLTIPLHRIPTRVHSGVRLAL</sequence>
<keyword evidence="3" id="KW-0349">Heme</keyword>
<evidence type="ECO:0000256" key="1">
    <source>
        <dbReference type="ARBA" id="ARBA00001971"/>
    </source>
</evidence>
<reference evidence="9" key="1">
    <citation type="journal article" date="2019" name="Int. J. Syst. Evol. Microbiol.">
        <title>The Global Catalogue of Microorganisms (GCM) 10K type strain sequencing project: providing services to taxonomists for standard genome sequencing and annotation.</title>
        <authorList>
            <consortium name="The Broad Institute Genomics Platform"/>
            <consortium name="The Broad Institute Genome Sequencing Center for Infectious Disease"/>
            <person name="Wu L."/>
            <person name="Ma J."/>
        </authorList>
    </citation>
    <scope>NUCLEOTIDE SEQUENCE [LARGE SCALE GENOMIC DNA]</scope>
    <source>
        <strain evidence="9">2902at01</strain>
    </source>
</reference>
<dbReference type="EMBL" id="JBHSBN010000030">
    <property type="protein sequence ID" value="MFC4109886.1"/>
    <property type="molecule type" value="Genomic_DNA"/>
</dbReference>
<dbReference type="PANTHER" id="PTHR24286">
    <property type="entry name" value="CYTOCHROME P450 26"/>
    <property type="match status" value="1"/>
</dbReference>
<name>A0ABV8KW72_9ACTN</name>
<dbReference type="InterPro" id="IPR036396">
    <property type="entry name" value="Cyt_P450_sf"/>
</dbReference>
<evidence type="ECO:0000256" key="3">
    <source>
        <dbReference type="ARBA" id="ARBA00022617"/>
    </source>
</evidence>
<dbReference type="Pfam" id="PF00067">
    <property type="entry name" value="p450"/>
    <property type="match status" value="1"/>
</dbReference>
<evidence type="ECO:0000256" key="2">
    <source>
        <dbReference type="ARBA" id="ARBA00010617"/>
    </source>
</evidence>
<organism evidence="8 9">
    <name type="scientific">Micromonospora zhanjiangensis</name>
    <dbReference type="NCBI Taxonomy" id="1522057"/>
    <lineage>
        <taxon>Bacteria</taxon>
        <taxon>Bacillati</taxon>
        <taxon>Actinomycetota</taxon>
        <taxon>Actinomycetes</taxon>
        <taxon>Micromonosporales</taxon>
        <taxon>Micromonosporaceae</taxon>
        <taxon>Micromonospora</taxon>
    </lineage>
</organism>
<dbReference type="SUPFAM" id="SSF48264">
    <property type="entry name" value="Cytochrome P450"/>
    <property type="match status" value="1"/>
</dbReference>
<comment type="caution">
    <text evidence="8">The sequence shown here is derived from an EMBL/GenBank/DDBJ whole genome shotgun (WGS) entry which is preliminary data.</text>
</comment>
<keyword evidence="5" id="KW-0560">Oxidoreductase</keyword>
<evidence type="ECO:0000256" key="6">
    <source>
        <dbReference type="ARBA" id="ARBA00023004"/>
    </source>
</evidence>